<reference evidence="1" key="1">
    <citation type="submission" date="2014-09" db="EMBL/GenBank/DDBJ databases">
        <authorList>
            <person name="Magalhaes I.L.F."/>
            <person name="Oliveira U."/>
            <person name="Santos F.R."/>
            <person name="Vidigal T.H.D.A."/>
            <person name="Brescovit A.D."/>
            <person name="Santos A.J."/>
        </authorList>
    </citation>
    <scope>NUCLEOTIDE SEQUENCE</scope>
    <source>
        <tissue evidence="1">Shoot tissue taken approximately 20 cm above the soil surface</tissue>
    </source>
</reference>
<reference evidence="1" key="2">
    <citation type="journal article" date="2015" name="Data Brief">
        <title>Shoot transcriptome of the giant reed, Arundo donax.</title>
        <authorList>
            <person name="Barrero R.A."/>
            <person name="Guerrero F.D."/>
            <person name="Moolhuijzen P."/>
            <person name="Goolsby J.A."/>
            <person name="Tidwell J."/>
            <person name="Bellgard S.E."/>
            <person name="Bellgard M.I."/>
        </authorList>
    </citation>
    <scope>NUCLEOTIDE SEQUENCE</scope>
    <source>
        <tissue evidence="1">Shoot tissue taken approximately 20 cm above the soil surface</tissue>
    </source>
</reference>
<protein>
    <submittedName>
        <fullName evidence="1">Uncharacterized protein</fullName>
    </submittedName>
</protein>
<dbReference type="EMBL" id="GBRH01256461">
    <property type="protein sequence ID" value="JAD41434.1"/>
    <property type="molecule type" value="Transcribed_RNA"/>
</dbReference>
<sequence length="28" mass="3361">MHPLNCFTIQIILCHKYLMVLTDSRNKK</sequence>
<organism evidence="1">
    <name type="scientific">Arundo donax</name>
    <name type="common">Giant reed</name>
    <name type="synonym">Donax arundinaceus</name>
    <dbReference type="NCBI Taxonomy" id="35708"/>
    <lineage>
        <taxon>Eukaryota</taxon>
        <taxon>Viridiplantae</taxon>
        <taxon>Streptophyta</taxon>
        <taxon>Embryophyta</taxon>
        <taxon>Tracheophyta</taxon>
        <taxon>Spermatophyta</taxon>
        <taxon>Magnoliopsida</taxon>
        <taxon>Liliopsida</taxon>
        <taxon>Poales</taxon>
        <taxon>Poaceae</taxon>
        <taxon>PACMAD clade</taxon>
        <taxon>Arundinoideae</taxon>
        <taxon>Arundineae</taxon>
        <taxon>Arundo</taxon>
    </lineage>
</organism>
<dbReference type="AlphaFoldDB" id="A0A0A8ZPU6"/>
<evidence type="ECO:0000313" key="1">
    <source>
        <dbReference type="EMBL" id="JAD41434.1"/>
    </source>
</evidence>
<proteinExistence type="predicted"/>
<accession>A0A0A8ZPU6</accession>
<name>A0A0A8ZPU6_ARUDO</name>